<dbReference type="InterPro" id="IPR006866">
    <property type="entry name" value="DUF627_N"/>
</dbReference>
<dbReference type="InterPro" id="IPR011990">
    <property type="entry name" value="TPR-like_helical_dom_sf"/>
</dbReference>
<keyword evidence="2" id="KW-0378">Hydrolase</keyword>
<dbReference type="PANTHER" id="PTHR22975:SF9">
    <property type="entry name" value="ECHINUS SPLICE FORM 3"/>
    <property type="match status" value="1"/>
</dbReference>
<reference evidence="6 7" key="1">
    <citation type="submission" date="2019-09" db="EMBL/GenBank/DDBJ databases">
        <title>A chromosome-level genome assembly of the Chinese tupelo Nyssa sinensis.</title>
        <authorList>
            <person name="Yang X."/>
            <person name="Kang M."/>
            <person name="Yang Y."/>
            <person name="Xiong H."/>
            <person name="Wang M."/>
            <person name="Zhang Z."/>
            <person name="Wang Z."/>
            <person name="Wu H."/>
            <person name="Ma T."/>
            <person name="Liu J."/>
            <person name="Xi Z."/>
        </authorList>
    </citation>
    <scope>NUCLEOTIDE SEQUENCE [LARGE SCALE GENOMIC DNA]</scope>
    <source>
        <strain evidence="6">J267</strain>
        <tissue evidence="6">Leaf</tissue>
    </source>
</reference>
<dbReference type="EMBL" id="CM018043">
    <property type="protein sequence ID" value="KAA8530308.1"/>
    <property type="molecule type" value="Genomic_DNA"/>
</dbReference>
<dbReference type="Pfam" id="PF04780">
    <property type="entry name" value="DUF629"/>
    <property type="match status" value="1"/>
</dbReference>
<evidence type="ECO:0000256" key="4">
    <source>
        <dbReference type="SAM" id="MobiDB-lite"/>
    </source>
</evidence>
<dbReference type="InterPro" id="IPR006865">
    <property type="entry name" value="DUF629"/>
</dbReference>
<proteinExistence type="predicted"/>
<feature type="domain" description="C2H2-type" evidence="5">
    <location>
        <begin position="340"/>
        <end position="368"/>
    </location>
</feature>
<dbReference type="OrthoDB" id="205782at2759"/>
<evidence type="ECO:0000256" key="2">
    <source>
        <dbReference type="ARBA" id="ARBA00022801"/>
    </source>
</evidence>
<dbReference type="InterPro" id="IPR013087">
    <property type="entry name" value="Znf_C2H2_type"/>
</dbReference>
<feature type="compositionally biased region" description="Basic residues" evidence="4">
    <location>
        <begin position="881"/>
        <end position="901"/>
    </location>
</feature>
<evidence type="ECO:0000256" key="1">
    <source>
        <dbReference type="ARBA" id="ARBA00022786"/>
    </source>
</evidence>
<dbReference type="Proteomes" id="UP000325577">
    <property type="component" value="Linkage Group LG2"/>
</dbReference>
<dbReference type="AlphaFoldDB" id="A0A5J5AJE4"/>
<keyword evidence="1" id="KW-0833">Ubl conjugation pathway</keyword>
<evidence type="ECO:0000313" key="6">
    <source>
        <dbReference type="EMBL" id="KAA8530308.1"/>
    </source>
</evidence>
<organism evidence="6 7">
    <name type="scientific">Nyssa sinensis</name>
    <dbReference type="NCBI Taxonomy" id="561372"/>
    <lineage>
        <taxon>Eukaryota</taxon>
        <taxon>Viridiplantae</taxon>
        <taxon>Streptophyta</taxon>
        <taxon>Embryophyta</taxon>
        <taxon>Tracheophyta</taxon>
        <taxon>Spermatophyta</taxon>
        <taxon>Magnoliopsida</taxon>
        <taxon>eudicotyledons</taxon>
        <taxon>Gunneridae</taxon>
        <taxon>Pentapetalae</taxon>
        <taxon>asterids</taxon>
        <taxon>Cornales</taxon>
        <taxon>Nyssaceae</taxon>
        <taxon>Nyssa</taxon>
    </lineage>
</organism>
<dbReference type="PROSITE" id="PS00028">
    <property type="entry name" value="ZINC_FINGER_C2H2_1"/>
    <property type="match status" value="1"/>
</dbReference>
<gene>
    <name evidence="6" type="ORF">F0562_005017</name>
</gene>
<feature type="region of interest" description="Disordered" evidence="4">
    <location>
        <begin position="873"/>
        <end position="910"/>
    </location>
</feature>
<feature type="region of interest" description="Disordered" evidence="4">
    <location>
        <begin position="1033"/>
        <end position="1083"/>
    </location>
</feature>
<keyword evidence="3" id="KW-0863">Zinc-finger</keyword>
<keyword evidence="3" id="KW-0862">Zinc</keyword>
<feature type="compositionally biased region" description="Polar residues" evidence="4">
    <location>
        <begin position="1072"/>
        <end position="1083"/>
    </location>
</feature>
<dbReference type="Gene3D" id="1.25.40.10">
    <property type="entry name" value="Tetratricopeptide repeat domain"/>
    <property type="match status" value="1"/>
</dbReference>
<dbReference type="SUPFAM" id="SSF48452">
    <property type="entry name" value="TPR-like"/>
    <property type="match status" value="1"/>
</dbReference>
<keyword evidence="3" id="KW-0479">Metal-binding</keyword>
<accession>A0A5J5AJE4</accession>
<feature type="region of interest" description="Disordered" evidence="4">
    <location>
        <begin position="1"/>
        <end position="26"/>
    </location>
</feature>
<protein>
    <recommendedName>
        <fullName evidence="5">C2H2-type domain-containing protein</fullName>
    </recommendedName>
</protein>
<dbReference type="GO" id="GO:0016787">
    <property type="term" value="F:hydrolase activity"/>
    <property type="evidence" value="ECO:0007669"/>
    <property type="project" value="UniProtKB-KW"/>
</dbReference>
<evidence type="ECO:0000313" key="7">
    <source>
        <dbReference type="Proteomes" id="UP000325577"/>
    </source>
</evidence>
<dbReference type="InterPro" id="IPR052398">
    <property type="entry name" value="Ubiquitin_hydrolase_53/54"/>
</dbReference>
<dbReference type="PROSITE" id="PS50157">
    <property type="entry name" value="ZINC_FINGER_C2H2_2"/>
    <property type="match status" value="1"/>
</dbReference>
<dbReference type="PANTHER" id="PTHR22975">
    <property type="entry name" value="UBIQUITIN SPECIFIC PROTEINASE"/>
    <property type="match status" value="1"/>
</dbReference>
<dbReference type="Pfam" id="PF04781">
    <property type="entry name" value="DUF627"/>
    <property type="match status" value="1"/>
</dbReference>
<name>A0A5J5AJE4_9ASTE</name>
<evidence type="ECO:0000259" key="5">
    <source>
        <dbReference type="PROSITE" id="PS50157"/>
    </source>
</evidence>
<evidence type="ECO:0000256" key="3">
    <source>
        <dbReference type="PROSITE-ProRule" id="PRU00042"/>
    </source>
</evidence>
<dbReference type="GO" id="GO:0008270">
    <property type="term" value="F:zinc ion binding"/>
    <property type="evidence" value="ECO:0007669"/>
    <property type="project" value="UniProtKB-KW"/>
</dbReference>
<feature type="compositionally biased region" description="Low complexity" evidence="4">
    <location>
        <begin position="1050"/>
        <end position="1065"/>
    </location>
</feature>
<keyword evidence="7" id="KW-1185">Reference proteome</keyword>
<sequence>MGHKRQKTHSGSIPPPPATRDASHVGVSPTIISADDLRQEQSKNEQIDSISCDPINIECKRALTAFRLGNHTEAVSIMKDVCHRHKASAIAHCVQGNVYFKLAKITDDHVMEQEHLKNAANSMKRAISLSPKSLKPSHFYCCVLYLMGNEMLMEEECKKGFSNYEGLDPIEESLLKYFEIDFKLEDIESMRKNSKLKRRDGEQNAMEVRSVQTKHPNEINKGKKMLEDRRTEIEIQVAAAKLLQRSENNEVRVFESSLGDHRLEQRRKNANTQKLVSSLTRIRKVLSYWKSMSVEEKRGLLEIKICDLRVYFSSLKESLAGQIFSEAIGFTEKNSTWKFWTCCSCDEKFIDTESLIRHLKGKHTGNLSQKLQSVVPIAINSNTFEMLLKIPWKPVDTPAAMRIFESQFRSKSHNFFEDYPQPTEGNEDCPVDDGKWPLSNDSERREILEEIRGIFQRLLRHEYLAQSHVRKVIECTMKELRTIVPPSLLLNSDLDKTPLCICFLGASQLKNVLNFLQEMAHACGLNRYSEKGSSTDDALNDNQGYEIKEKIVLTTDSSCLLLDEHLLYQGFGDADTRDGSATTTAVGDHEVGMLQDRDAFVYWLFANPSIGEELALWTSLQEHRKNQGILVLQVLEKEFHLLQCLCEKKSEHSRHEEALQMIESIYCEELGNSLQGAKYIPQSYGTLLRKRQEELVKSHECAVSSRSKVELEVISNILEEAQPASVELDVKSNILEEVQAINVNQQTEEETLIDVAFSLCNLKCSENIEDRMPDYLHLEEDRIKIAVQRQKEQLYVELCEIDARILWIVGQMKQLEIKLALLSAHDYRSIMFPLLKSFMLAHFEDLVDKDATEKSDAAREAFLAELALDDRKNINKGGNQTKHKQKMLKDKKKNKNKRKPKFSKDTSAQETLECERQIDNEAKQLQLAEQNKKVCGTIPAKLAERIPVVYFGREPVKPGKKVTVLYCGRIPVKVGETVPIIYSKPSDAGGPVIRSGLGYSDGWKSTDVSCSRPNQYVELDDPDVSQMIIGSECQIRRPDKDAPPPPPPSDATGPSTAVAASTSSSQPGDPGPSTSAPPQQPWTIQIGFTQVKKLSRRCGLSHFMARQKNCRLGIWRIGIWLYTLRNTNLPLCPTQITTPTDCISEAPKIRATESRAEVRVGDKWVA</sequence>